<proteinExistence type="predicted"/>
<organism evidence="1 2">
    <name type="scientific">Brachionus calyciflorus</name>
    <dbReference type="NCBI Taxonomy" id="104777"/>
    <lineage>
        <taxon>Eukaryota</taxon>
        <taxon>Metazoa</taxon>
        <taxon>Spiralia</taxon>
        <taxon>Gnathifera</taxon>
        <taxon>Rotifera</taxon>
        <taxon>Eurotatoria</taxon>
        <taxon>Monogononta</taxon>
        <taxon>Pseudotrocha</taxon>
        <taxon>Ploima</taxon>
        <taxon>Brachionidae</taxon>
        <taxon>Brachionus</taxon>
    </lineage>
</organism>
<reference evidence="1" key="1">
    <citation type="submission" date="2021-02" db="EMBL/GenBank/DDBJ databases">
        <authorList>
            <person name="Nowell W R."/>
        </authorList>
    </citation>
    <scope>NUCLEOTIDE SEQUENCE</scope>
    <source>
        <strain evidence="1">Ploen Becks lab</strain>
    </source>
</reference>
<dbReference type="PANTHER" id="PTHR23108">
    <property type="entry name" value="METHYLTRANSFERASE-RELATED"/>
    <property type="match status" value="1"/>
</dbReference>
<dbReference type="InterPro" id="IPR029063">
    <property type="entry name" value="SAM-dependent_MTases_sf"/>
</dbReference>
<gene>
    <name evidence="1" type="ORF">OXX778_LOCUS15826</name>
</gene>
<dbReference type="AlphaFoldDB" id="A0A814G518"/>
<protein>
    <recommendedName>
        <fullName evidence="3">Methyltransferase 22</fullName>
    </recommendedName>
</protein>
<comment type="caution">
    <text evidence="1">The sequence shown here is derived from an EMBL/GenBank/DDBJ whole genome shotgun (WGS) entry which is preliminary data.</text>
</comment>
<dbReference type="OrthoDB" id="46564at2759"/>
<name>A0A814G518_9BILA</name>
<evidence type="ECO:0008006" key="3">
    <source>
        <dbReference type="Google" id="ProtNLM"/>
    </source>
</evidence>
<dbReference type="Proteomes" id="UP000663879">
    <property type="component" value="Unassembled WGS sequence"/>
</dbReference>
<dbReference type="EMBL" id="CAJNOC010003579">
    <property type="protein sequence ID" value="CAF0989257.1"/>
    <property type="molecule type" value="Genomic_DNA"/>
</dbReference>
<keyword evidence="2" id="KW-1185">Reference proteome</keyword>
<dbReference type="Pfam" id="PF10294">
    <property type="entry name" value="Methyltransf_16"/>
    <property type="match status" value="1"/>
</dbReference>
<dbReference type="Gene3D" id="3.40.50.150">
    <property type="entry name" value="Vaccinia Virus protein VP39"/>
    <property type="match status" value="1"/>
</dbReference>
<accession>A0A814G518</accession>
<dbReference type="GO" id="GO:0005634">
    <property type="term" value="C:nucleus"/>
    <property type="evidence" value="ECO:0007669"/>
    <property type="project" value="TreeGrafter"/>
</dbReference>
<evidence type="ECO:0000313" key="1">
    <source>
        <dbReference type="EMBL" id="CAF0989257.1"/>
    </source>
</evidence>
<dbReference type="SUPFAM" id="SSF53335">
    <property type="entry name" value="S-adenosyl-L-methionine-dependent methyltransferases"/>
    <property type="match status" value="1"/>
</dbReference>
<dbReference type="PANTHER" id="PTHR23108:SF0">
    <property type="entry name" value="METHYLTRANSFERASE-LIKE PROTEIN 22"/>
    <property type="match status" value="1"/>
</dbReference>
<dbReference type="GO" id="GO:0008276">
    <property type="term" value="F:protein methyltransferase activity"/>
    <property type="evidence" value="ECO:0007669"/>
    <property type="project" value="InterPro"/>
</dbReference>
<sequence>MSDLDISPTDSRPITSDFHLEENLITTSTSNSITKKISRIEFRLPLENNHSKILIDQEGDLITERHEKHYLLLIEHEIQTKLEDVGFQLWRSNFFLGDYLLNNLNLIEDKILIELGAGLGVLSYILSFYARIIFCTDLEKIVQKAEENWLANQMNLKEKIEEKGSRILFKNLDWTEYENIFEKLSIKGSKFDLNNDDVEMLRRVDVILAADVIYDQTITLNFFNTIFKLMTKGNKQVKLCLIANEKRINFDIDSLSVTDVAFNLFEKCMSDLDEYEDGEAGFIFEAKKIKIDSLDNYFLNYKRTKYLEIWSIKATPK</sequence>
<dbReference type="InterPro" id="IPR019410">
    <property type="entry name" value="Methyltransf_16"/>
</dbReference>
<dbReference type="InterPro" id="IPR038899">
    <property type="entry name" value="METTL22"/>
</dbReference>
<evidence type="ECO:0000313" key="2">
    <source>
        <dbReference type="Proteomes" id="UP000663879"/>
    </source>
</evidence>